<dbReference type="HOGENOM" id="CLU_045580_1_0_1"/>
<dbReference type="EMBL" id="KB644410">
    <property type="protein sequence ID" value="EPS27689.1"/>
    <property type="molecule type" value="Genomic_DNA"/>
</dbReference>
<dbReference type="GO" id="GO:0006694">
    <property type="term" value="P:steroid biosynthetic process"/>
    <property type="evidence" value="ECO:0007669"/>
    <property type="project" value="InterPro"/>
</dbReference>
<evidence type="ECO:0000256" key="1">
    <source>
        <dbReference type="ARBA" id="ARBA00009219"/>
    </source>
</evidence>
<dbReference type="PhylomeDB" id="S7ZBS7"/>
<accession>S7ZBS7</accession>
<gene>
    <name evidence="5" type="ORF">PDE_02633</name>
</gene>
<dbReference type="Proteomes" id="UP000019376">
    <property type="component" value="Unassembled WGS sequence"/>
</dbReference>
<keyword evidence="3" id="KW-1133">Transmembrane helix</keyword>
<dbReference type="OrthoDB" id="10058185at2759"/>
<dbReference type="PANTHER" id="PTHR43245">
    <property type="entry name" value="BIFUNCTIONAL POLYMYXIN RESISTANCE PROTEIN ARNA"/>
    <property type="match status" value="1"/>
</dbReference>
<keyword evidence="6" id="KW-1185">Reference proteome</keyword>
<dbReference type="SUPFAM" id="SSF51735">
    <property type="entry name" value="NAD(P)-binding Rossmann-fold domains"/>
    <property type="match status" value="1"/>
</dbReference>
<dbReference type="InterPro" id="IPR036291">
    <property type="entry name" value="NAD(P)-bd_dom_sf"/>
</dbReference>
<dbReference type="Gene3D" id="3.40.50.720">
    <property type="entry name" value="NAD(P)-binding Rossmann-like Domain"/>
    <property type="match status" value="1"/>
</dbReference>
<evidence type="ECO:0000256" key="3">
    <source>
        <dbReference type="SAM" id="Phobius"/>
    </source>
</evidence>
<keyword evidence="3" id="KW-0472">Membrane</keyword>
<keyword evidence="2" id="KW-0560">Oxidoreductase</keyword>
<reference evidence="5 6" key="1">
    <citation type="journal article" date="2013" name="PLoS ONE">
        <title>Genomic and secretomic analyses reveal unique features of the lignocellulolytic enzyme system of Penicillium decumbens.</title>
        <authorList>
            <person name="Liu G."/>
            <person name="Zhang L."/>
            <person name="Wei X."/>
            <person name="Zou G."/>
            <person name="Qin Y."/>
            <person name="Ma L."/>
            <person name="Li J."/>
            <person name="Zheng H."/>
            <person name="Wang S."/>
            <person name="Wang C."/>
            <person name="Xun L."/>
            <person name="Zhao G.-P."/>
            <person name="Zhou Z."/>
            <person name="Qu Y."/>
        </authorList>
    </citation>
    <scope>NUCLEOTIDE SEQUENCE [LARGE SCALE GENOMIC DNA]</scope>
    <source>
        <strain evidence="6">114-2 / CGMCC 5302</strain>
    </source>
</reference>
<dbReference type="Pfam" id="PF01073">
    <property type="entry name" value="3Beta_HSD"/>
    <property type="match status" value="1"/>
</dbReference>
<evidence type="ECO:0000313" key="5">
    <source>
        <dbReference type="EMBL" id="EPS27689.1"/>
    </source>
</evidence>
<keyword evidence="3" id="KW-0812">Transmembrane</keyword>
<dbReference type="STRING" id="933388.S7ZBS7"/>
<feature type="transmembrane region" description="Helical" evidence="3">
    <location>
        <begin position="6"/>
        <end position="23"/>
    </location>
</feature>
<sequence>MLYTFLFAGGLAALYLIHINAVMKRTPEEARRFSPTRWSVEKCKETYEKVLQNGIDLTDTLPPKQSRRYIVIGGSGLVGGWIVSHLLARGEDPASLRILDLQAPPPDIIERGVAYVKTDITDRVAVSAAFERQWPATVADQPLTVFHTAAVIRPYERFERYLPLSTKVNVDGAQNVLEVAQKSGATCFISTSSGSVNLHRPDFWIAPWENLPRRAVQVLSDEAKLPQRHEEYFSNYARTKLETERFICAADNPHSGFRTGCIRPANGIYGVGNGSSAGSVTGMYLRNGGSPTWTHHIIHSFVNAENVSIAHLLYEQRLIEQSNPSSTLPNIGGQSFVVTDPNPAIAFQDIYTLLINFAKTPISFPSVPPLPLFMIAYLVEAYVYIQDAWLPWLLPKVKGDLLQLQPALFAISDVFCIADDSRARKAPAEGGLGYRPTMTTLEGMCKELVHWNQNVTAKTIKEVQKNVSEGPVSVGEEGLEVKLVLPEKKL</sequence>
<dbReference type="AlphaFoldDB" id="S7ZBS7"/>
<comment type="similarity">
    <text evidence="1">Belongs to the 3-beta-HSD family.</text>
</comment>
<evidence type="ECO:0000256" key="2">
    <source>
        <dbReference type="ARBA" id="ARBA00023002"/>
    </source>
</evidence>
<protein>
    <recommendedName>
        <fullName evidence="4">3-beta hydroxysteroid dehydrogenase/isomerase domain-containing protein</fullName>
    </recommendedName>
</protein>
<proteinExistence type="inferred from homology"/>
<evidence type="ECO:0000313" key="6">
    <source>
        <dbReference type="Proteomes" id="UP000019376"/>
    </source>
</evidence>
<evidence type="ECO:0000259" key="4">
    <source>
        <dbReference type="Pfam" id="PF01073"/>
    </source>
</evidence>
<organism evidence="5 6">
    <name type="scientific">Penicillium oxalicum (strain 114-2 / CGMCC 5302)</name>
    <name type="common">Penicillium decumbens</name>
    <dbReference type="NCBI Taxonomy" id="933388"/>
    <lineage>
        <taxon>Eukaryota</taxon>
        <taxon>Fungi</taxon>
        <taxon>Dikarya</taxon>
        <taxon>Ascomycota</taxon>
        <taxon>Pezizomycotina</taxon>
        <taxon>Eurotiomycetes</taxon>
        <taxon>Eurotiomycetidae</taxon>
        <taxon>Eurotiales</taxon>
        <taxon>Aspergillaceae</taxon>
        <taxon>Penicillium</taxon>
    </lineage>
</organism>
<dbReference type="InterPro" id="IPR050177">
    <property type="entry name" value="Lipid_A_modif_metabolic_enz"/>
</dbReference>
<name>S7ZBS7_PENO1</name>
<dbReference type="PANTHER" id="PTHR43245:SF51">
    <property type="entry name" value="SHORT CHAIN DEHYDROGENASE_REDUCTASE FAMILY 42E, MEMBER 2"/>
    <property type="match status" value="1"/>
</dbReference>
<dbReference type="GO" id="GO:0016616">
    <property type="term" value="F:oxidoreductase activity, acting on the CH-OH group of donors, NAD or NADP as acceptor"/>
    <property type="evidence" value="ECO:0007669"/>
    <property type="project" value="InterPro"/>
</dbReference>
<feature type="domain" description="3-beta hydroxysteroid dehydrogenase/isomerase" evidence="4">
    <location>
        <begin position="70"/>
        <end position="356"/>
    </location>
</feature>
<feature type="transmembrane region" description="Helical" evidence="3">
    <location>
        <begin position="69"/>
        <end position="88"/>
    </location>
</feature>
<dbReference type="eggNOG" id="KOG1430">
    <property type="taxonomic scope" value="Eukaryota"/>
</dbReference>
<dbReference type="InterPro" id="IPR002225">
    <property type="entry name" value="3Beta_OHSteriod_DH/Estase"/>
</dbReference>